<sequence length="211" mass="23463">MLSENPTQNASIIDAIIFFHRNGKLQKTLSGVTEEKTGLLQIDYGYNGNKYGSILIKRGQFELVKVTDTTGTLKPLSKYNHVGENVSKQDYINALKCTDLNKDQTKVSALIILTSECCRSQMVSHAIDGLLEGKPAFSVEVWNGLNFAFKNYSHTASAAGYKINAGETPWTWLRVENYKSFIQNQYNGSKTEALAGIDAVHKYNQLVVENS</sequence>
<comment type="caution">
    <text evidence="1">The sequence shown here is derived from an EMBL/GenBank/DDBJ whole genome shotgun (WGS) entry which is preliminary data.</text>
</comment>
<evidence type="ECO:0000313" key="2">
    <source>
        <dbReference type="Proteomes" id="UP000179797"/>
    </source>
</evidence>
<dbReference type="Proteomes" id="UP000179797">
    <property type="component" value="Unassembled WGS sequence"/>
</dbReference>
<dbReference type="EMBL" id="JRYR02000002">
    <property type="protein sequence ID" value="OHX63974.1"/>
    <property type="molecule type" value="Genomic_DNA"/>
</dbReference>
<accession>A0A1S1YSG6</accession>
<evidence type="ECO:0000313" key="1">
    <source>
        <dbReference type="EMBL" id="OHX63974.1"/>
    </source>
</evidence>
<dbReference type="RefSeq" id="WP_044217964.1">
    <property type="nucleotide sequence ID" value="NZ_JRYR02000002.1"/>
</dbReference>
<dbReference type="AlphaFoldDB" id="A0A1S1YSG6"/>
<reference evidence="1 2" key="1">
    <citation type="journal article" date="2012" name="Int. J. Syst. Evol. Microbiol.">
        <title>Flammeovirga pacifica sp. nov., isolated from deep-sea sediment.</title>
        <authorList>
            <person name="Xu H."/>
            <person name="Fu Y."/>
            <person name="Yang N."/>
            <person name="Ding Z."/>
            <person name="Lai Q."/>
            <person name="Zeng R."/>
        </authorList>
    </citation>
    <scope>NUCLEOTIDE SEQUENCE [LARGE SCALE GENOMIC DNA]</scope>
    <source>
        <strain evidence="2">DSM 24597 / LMG 26175 / WPAGA1</strain>
    </source>
</reference>
<protein>
    <submittedName>
        <fullName evidence="1">Uncharacterized protein</fullName>
    </submittedName>
</protein>
<name>A0A1S1YSG6_FLAPC</name>
<proteinExistence type="predicted"/>
<gene>
    <name evidence="1" type="ORF">NH26_20400</name>
</gene>
<keyword evidence="2" id="KW-1185">Reference proteome</keyword>
<dbReference type="STRING" id="915059.NH26_20400"/>
<organism evidence="1 2">
    <name type="scientific">Flammeovirga pacifica</name>
    <dbReference type="NCBI Taxonomy" id="915059"/>
    <lineage>
        <taxon>Bacteria</taxon>
        <taxon>Pseudomonadati</taxon>
        <taxon>Bacteroidota</taxon>
        <taxon>Cytophagia</taxon>
        <taxon>Cytophagales</taxon>
        <taxon>Flammeovirgaceae</taxon>
        <taxon>Flammeovirga</taxon>
    </lineage>
</organism>